<dbReference type="SUPFAM" id="SSF53901">
    <property type="entry name" value="Thiolase-like"/>
    <property type="match status" value="1"/>
</dbReference>
<feature type="domain" description="Beta-ketoacyl-[acyl-carrier-protein] synthase III C-terminal" evidence="2">
    <location>
        <begin position="25"/>
        <end position="110"/>
    </location>
</feature>
<keyword evidence="1" id="KW-0808">Transferase</keyword>
<proteinExistence type="predicted"/>
<evidence type="ECO:0000313" key="3">
    <source>
        <dbReference type="EMBL" id="HED10042.1"/>
    </source>
</evidence>
<dbReference type="Pfam" id="PF08541">
    <property type="entry name" value="ACP_syn_III_C"/>
    <property type="match status" value="1"/>
</dbReference>
<protein>
    <submittedName>
        <fullName evidence="3">Hydroxymethylglutaryl-CoA synthase</fullName>
    </submittedName>
</protein>
<dbReference type="InterPro" id="IPR013747">
    <property type="entry name" value="ACP_syn_III_C"/>
</dbReference>
<reference evidence="3" key="1">
    <citation type="journal article" date="2020" name="mSystems">
        <title>Genome- and Community-Level Interaction Insights into Carbon Utilization and Element Cycling Functions of Hydrothermarchaeota in Hydrothermal Sediment.</title>
        <authorList>
            <person name="Zhou Z."/>
            <person name="Liu Y."/>
            <person name="Xu W."/>
            <person name="Pan J."/>
            <person name="Luo Z.H."/>
            <person name="Li M."/>
        </authorList>
    </citation>
    <scope>NUCLEOTIDE SEQUENCE [LARGE SCALE GENOMIC DNA]</scope>
    <source>
        <strain evidence="3">HyVt-456</strain>
    </source>
</reference>
<dbReference type="EMBL" id="DRLD01000141">
    <property type="protein sequence ID" value="HED10042.1"/>
    <property type="molecule type" value="Genomic_DNA"/>
</dbReference>
<dbReference type="Gene3D" id="3.40.47.10">
    <property type="match status" value="1"/>
</dbReference>
<evidence type="ECO:0000256" key="1">
    <source>
        <dbReference type="ARBA" id="ARBA00022679"/>
    </source>
</evidence>
<accession>A0A7V1LM78</accession>
<sequence>HGNRFTGDPAYFKHISSSVTALLEGLNVSPGEIAAAIFHQPNSKFPQKIAKKLGFSREQIKHGLLAPMVGNTYAGASVLGLSAVLDHGRPGDKVLVASFGSGAGSDAILFTLTDKISEAVKKAPLTEDYIRRTIFIDYGKYARYRNKIYKG</sequence>
<dbReference type="AlphaFoldDB" id="A0A7V1LM78"/>
<feature type="non-terminal residue" evidence="3">
    <location>
        <position position="1"/>
    </location>
</feature>
<name>A0A7V1LM78_CALAY</name>
<dbReference type="Proteomes" id="UP000886005">
    <property type="component" value="Unassembled WGS sequence"/>
</dbReference>
<comment type="caution">
    <text evidence="3">The sequence shown here is derived from an EMBL/GenBank/DDBJ whole genome shotgun (WGS) entry which is preliminary data.</text>
</comment>
<dbReference type="InterPro" id="IPR016039">
    <property type="entry name" value="Thiolase-like"/>
</dbReference>
<organism evidence="3">
    <name type="scientific">Caldithrix abyssi</name>
    <dbReference type="NCBI Taxonomy" id="187145"/>
    <lineage>
        <taxon>Bacteria</taxon>
        <taxon>Pseudomonadati</taxon>
        <taxon>Calditrichota</taxon>
        <taxon>Calditrichia</taxon>
        <taxon>Calditrichales</taxon>
        <taxon>Calditrichaceae</taxon>
        <taxon>Caldithrix</taxon>
    </lineage>
</organism>
<dbReference type="GO" id="GO:0016746">
    <property type="term" value="F:acyltransferase activity"/>
    <property type="evidence" value="ECO:0007669"/>
    <property type="project" value="InterPro"/>
</dbReference>
<evidence type="ECO:0000259" key="2">
    <source>
        <dbReference type="Pfam" id="PF08541"/>
    </source>
</evidence>
<gene>
    <name evidence="3" type="ORF">ENJ10_05095</name>
</gene>